<dbReference type="SUPFAM" id="SSF81383">
    <property type="entry name" value="F-box domain"/>
    <property type="match status" value="1"/>
</dbReference>
<protein>
    <recommendedName>
        <fullName evidence="3">F-box domain-containing protein</fullName>
    </recommendedName>
</protein>
<sequence length="363" mass="41351">MASSHSIFAIPEILDLVFLSLPHIDVVGTVGQVCRSWKTVVDNPSPALEYYKSTGVRPNQHLPYNNLKVTPASLALLALFWTKTERIVHSTIESLPELQIPEPSFWSRCFEREKSRRQRAEYQFIGSTLRESLQKLFASFLPVLQDIHLFFPASPPYCRRKRPIDTTTFYDYYPGTKLDFHTEFTGFFLDQYPSLKRPDGNVVVKIAHKLCELAFYEALGLAARRSSFGHIVNLAVVDGEWGLDSHAGDSSCGLNGCLAAGKPSKENTNLHTQIQLCFGPTDCVRNGDNELTAQLFRDANDVRIARIKARYERRGRLWLIEPVETFHFSGEEIVLPKYKIDEDILGNARRRNRTSRFFHPASQ</sequence>
<gene>
    <name evidence="1" type="ORF">Dda_0066</name>
</gene>
<comment type="caution">
    <text evidence="1">The sequence shown here is derived from an EMBL/GenBank/DDBJ whole genome shotgun (WGS) entry which is preliminary data.</text>
</comment>
<accession>A0AAD6J5I9</accession>
<proteinExistence type="predicted"/>
<organism evidence="1 2">
    <name type="scientific">Drechslerella dactyloides</name>
    <name type="common">Nematode-trapping fungus</name>
    <name type="synonym">Arthrobotrys dactyloides</name>
    <dbReference type="NCBI Taxonomy" id="74499"/>
    <lineage>
        <taxon>Eukaryota</taxon>
        <taxon>Fungi</taxon>
        <taxon>Dikarya</taxon>
        <taxon>Ascomycota</taxon>
        <taxon>Pezizomycotina</taxon>
        <taxon>Orbiliomycetes</taxon>
        <taxon>Orbiliales</taxon>
        <taxon>Orbiliaceae</taxon>
        <taxon>Drechslerella</taxon>
    </lineage>
</organism>
<name>A0AAD6J5I9_DREDA</name>
<dbReference type="AlphaFoldDB" id="A0AAD6J5I9"/>
<evidence type="ECO:0000313" key="1">
    <source>
        <dbReference type="EMBL" id="KAJ6263929.1"/>
    </source>
</evidence>
<reference evidence="1" key="1">
    <citation type="submission" date="2023-01" db="EMBL/GenBank/DDBJ databases">
        <title>The chitinases involved in constricting ring structure development in the nematode-trapping fungus Drechslerella dactyloides.</title>
        <authorList>
            <person name="Wang R."/>
            <person name="Zhang L."/>
            <person name="Tang P."/>
            <person name="Li S."/>
            <person name="Liang L."/>
        </authorList>
    </citation>
    <scope>NUCLEOTIDE SEQUENCE</scope>
    <source>
        <strain evidence="1">YMF1.00031</strain>
    </source>
</reference>
<evidence type="ECO:0008006" key="3">
    <source>
        <dbReference type="Google" id="ProtNLM"/>
    </source>
</evidence>
<dbReference type="InterPro" id="IPR036047">
    <property type="entry name" value="F-box-like_dom_sf"/>
</dbReference>
<keyword evidence="2" id="KW-1185">Reference proteome</keyword>
<evidence type="ECO:0000313" key="2">
    <source>
        <dbReference type="Proteomes" id="UP001221413"/>
    </source>
</evidence>
<dbReference type="EMBL" id="JAQGDS010000001">
    <property type="protein sequence ID" value="KAJ6263929.1"/>
    <property type="molecule type" value="Genomic_DNA"/>
</dbReference>
<dbReference type="Proteomes" id="UP001221413">
    <property type="component" value="Unassembled WGS sequence"/>
</dbReference>
<dbReference type="Gene3D" id="1.20.1280.50">
    <property type="match status" value="1"/>
</dbReference>